<evidence type="ECO:0000256" key="3">
    <source>
        <dbReference type="ARBA" id="ARBA00022448"/>
    </source>
</evidence>
<keyword evidence="15" id="KW-1071">Ligand-gated ion channel</keyword>
<feature type="domain" description="Cyclic nucleotide-binding" evidence="20">
    <location>
        <begin position="269"/>
        <end position="366"/>
    </location>
</feature>
<keyword evidence="7 19" id="KW-0812">Transmembrane</keyword>
<dbReference type="FunFam" id="1.10.287.70:FF:000181">
    <property type="entry name" value="Cyclic nucleotide-gated potassium channel mll3241"/>
    <property type="match status" value="1"/>
</dbReference>
<keyword evidence="3" id="KW-0813">Transport</keyword>
<dbReference type="AlphaFoldDB" id="A0A0P6W855"/>
<evidence type="ECO:0000256" key="14">
    <source>
        <dbReference type="ARBA" id="ARBA00023149"/>
    </source>
</evidence>
<dbReference type="Gene3D" id="1.10.287.70">
    <property type="match status" value="1"/>
</dbReference>
<comment type="subcellular location">
    <subcellularLocation>
        <location evidence="1">Cell membrane</location>
        <topology evidence="1">Multi-pass membrane protein</topology>
    </subcellularLocation>
</comment>
<dbReference type="CDD" id="cd00038">
    <property type="entry name" value="CAP_ED"/>
    <property type="match status" value="1"/>
</dbReference>
<feature type="transmembrane region" description="Helical" evidence="19">
    <location>
        <begin position="162"/>
        <end position="181"/>
    </location>
</feature>
<evidence type="ECO:0000313" key="22">
    <source>
        <dbReference type="Proteomes" id="UP000048984"/>
    </source>
</evidence>
<feature type="transmembrane region" description="Helical" evidence="19">
    <location>
        <begin position="193"/>
        <end position="212"/>
    </location>
</feature>
<comment type="caution">
    <text evidence="21">The sequence shown here is derived from an EMBL/GenBank/DDBJ whole genome shotgun (WGS) entry which is preliminary data.</text>
</comment>
<keyword evidence="9" id="KW-0631">Potassium channel</keyword>
<name>A0A0P6W855_9HYPH</name>
<evidence type="ECO:0000256" key="12">
    <source>
        <dbReference type="ARBA" id="ARBA00023065"/>
    </source>
</evidence>
<reference evidence="21 22" key="1">
    <citation type="submission" date="2015-09" db="EMBL/GenBank/DDBJ databases">
        <authorList>
            <person name="Jackson K.R."/>
            <person name="Lunt B.L."/>
            <person name="Fisher J.N.B."/>
            <person name="Gardner A.V."/>
            <person name="Bailey M.E."/>
            <person name="Deus L.M."/>
            <person name="Earl A.S."/>
            <person name="Gibby P.D."/>
            <person name="Hartmann K.A."/>
            <person name="Liu J.E."/>
            <person name="Manci A.M."/>
            <person name="Nielsen D.A."/>
            <person name="Solomon M.B."/>
            <person name="Breakwell D.P."/>
            <person name="Burnett S.H."/>
            <person name="Grose J.H."/>
        </authorList>
    </citation>
    <scope>NUCLEOTIDE SEQUENCE [LARGE SCALE GENOMIC DNA]</scope>
    <source>
        <strain evidence="21 22">16</strain>
    </source>
</reference>
<dbReference type="SUPFAM" id="SSF51206">
    <property type="entry name" value="cAMP-binding domain-like"/>
    <property type="match status" value="1"/>
</dbReference>
<evidence type="ECO:0000256" key="19">
    <source>
        <dbReference type="SAM" id="Phobius"/>
    </source>
</evidence>
<comment type="similarity">
    <text evidence="18">Belongs to the potassium channel family.</text>
</comment>
<evidence type="ECO:0000256" key="13">
    <source>
        <dbReference type="ARBA" id="ARBA00023136"/>
    </source>
</evidence>
<evidence type="ECO:0000256" key="15">
    <source>
        <dbReference type="ARBA" id="ARBA00023286"/>
    </source>
</evidence>
<dbReference type="InterPro" id="IPR018488">
    <property type="entry name" value="cNMP-bd_CS"/>
</dbReference>
<comment type="subunit">
    <text evidence="2">Homotetramer.</text>
</comment>
<evidence type="ECO:0000256" key="5">
    <source>
        <dbReference type="ARBA" id="ARBA00022538"/>
    </source>
</evidence>
<evidence type="ECO:0000256" key="4">
    <source>
        <dbReference type="ARBA" id="ARBA00022475"/>
    </source>
</evidence>
<evidence type="ECO:0000256" key="16">
    <source>
        <dbReference type="ARBA" id="ARBA00023303"/>
    </source>
</evidence>
<dbReference type="InterPro" id="IPR028325">
    <property type="entry name" value="VG_K_chnl"/>
</dbReference>
<dbReference type="InterPro" id="IPR005821">
    <property type="entry name" value="Ion_trans_dom"/>
</dbReference>
<keyword evidence="12" id="KW-0406">Ion transport</keyword>
<sequence length="412" mass="44574">MPSGSLLRIKQRVYDLLELASPGDRMATAANRVIVLIIVVNLSAVVLETVPHYARAYGRLFLAVELVTVLMFATEYLLRLWVADLHGPFRRIGPVRARLRFMLQPSAIVDLLAFAPTILGFVLDIWDLNVLAVFRLLRFLKLSRYSPGMGSLVQAVTSERRALTASAVVMAGLIVSAASLMHAIEGEVQPDRFGSIPLAMYWAVTTLSTVGYGDVVPVTGAGKALAGVVMLFGFCMFALPVGIIATAFAREIHQRDFVVTWGMVARVPLFAELNAAEIADVTRLLSAQSVEAGTVITYAGEPAHCMYFIASGTVEIDLPDEKVRLSDGAFFGEIAVLRKATRSADVVALTPCRLMLLDATDLQHLMAKNHTLADHIRHVARARVAREGVTPKGDIAAEEIDAAPGPATEGRT</sequence>
<keyword evidence="6" id="KW-0116">cAMP-binding</keyword>
<organism evidence="21 22">
    <name type="scientific">Prosthecodimorpha hirschii</name>
    <dbReference type="NCBI Taxonomy" id="665126"/>
    <lineage>
        <taxon>Bacteria</taxon>
        <taxon>Pseudomonadati</taxon>
        <taxon>Pseudomonadota</taxon>
        <taxon>Alphaproteobacteria</taxon>
        <taxon>Hyphomicrobiales</taxon>
        <taxon>Ancalomicrobiaceae</taxon>
        <taxon>Prosthecodimorpha</taxon>
    </lineage>
</organism>
<accession>A0A0P6W855</accession>
<dbReference type="GO" id="GO:0030552">
    <property type="term" value="F:cAMP binding"/>
    <property type="evidence" value="ECO:0007669"/>
    <property type="project" value="UniProtKB-KW"/>
</dbReference>
<evidence type="ECO:0000256" key="11">
    <source>
        <dbReference type="ARBA" id="ARBA00022989"/>
    </source>
</evidence>
<dbReference type="EMBL" id="LJYW01000001">
    <property type="protein sequence ID" value="KPL55333.1"/>
    <property type="molecule type" value="Genomic_DNA"/>
</dbReference>
<dbReference type="Pfam" id="PF00520">
    <property type="entry name" value="Ion_trans"/>
    <property type="match status" value="1"/>
</dbReference>
<keyword evidence="10" id="KW-0630">Potassium</keyword>
<dbReference type="Proteomes" id="UP000048984">
    <property type="component" value="Unassembled WGS sequence"/>
</dbReference>
<evidence type="ECO:0000256" key="2">
    <source>
        <dbReference type="ARBA" id="ARBA00011881"/>
    </source>
</evidence>
<keyword evidence="5" id="KW-0633">Potassium transport</keyword>
<keyword evidence="11 19" id="KW-1133">Transmembrane helix</keyword>
<dbReference type="SMART" id="SM00100">
    <property type="entry name" value="cNMP"/>
    <property type="match status" value="1"/>
</dbReference>
<dbReference type="Gene3D" id="2.60.120.10">
    <property type="entry name" value="Jelly Rolls"/>
    <property type="match status" value="1"/>
</dbReference>
<keyword evidence="13 19" id="KW-0472">Membrane</keyword>
<evidence type="ECO:0000256" key="6">
    <source>
        <dbReference type="ARBA" id="ARBA00022566"/>
    </source>
</evidence>
<dbReference type="STRING" id="665126.ABB55_26430"/>
<dbReference type="GO" id="GO:0005249">
    <property type="term" value="F:voltage-gated potassium channel activity"/>
    <property type="evidence" value="ECO:0007669"/>
    <property type="project" value="InterPro"/>
</dbReference>
<dbReference type="PRINTS" id="PR00169">
    <property type="entry name" value="KCHANNEL"/>
</dbReference>
<reference evidence="21 22" key="2">
    <citation type="submission" date="2015-10" db="EMBL/GenBank/DDBJ databases">
        <title>Draft Genome Sequence of Prosthecomicrobium hirschii ATCC 27832.</title>
        <authorList>
            <person name="Daniel J."/>
            <person name="Givan S.A."/>
            <person name="Brun Y.V."/>
            <person name="Brown P.J."/>
        </authorList>
    </citation>
    <scope>NUCLEOTIDE SEQUENCE [LARGE SCALE GENOMIC DNA]</scope>
    <source>
        <strain evidence="21 22">16</strain>
    </source>
</reference>
<dbReference type="RefSeq" id="WP_054361499.1">
    <property type="nucleotide sequence ID" value="NZ_LJYW01000001.1"/>
</dbReference>
<dbReference type="Pfam" id="PF00027">
    <property type="entry name" value="cNMP_binding"/>
    <property type="match status" value="1"/>
</dbReference>
<evidence type="ECO:0000256" key="9">
    <source>
        <dbReference type="ARBA" id="ARBA00022826"/>
    </source>
</evidence>
<evidence type="ECO:0000256" key="17">
    <source>
        <dbReference type="ARBA" id="ARBA00058429"/>
    </source>
</evidence>
<dbReference type="GO" id="GO:0001508">
    <property type="term" value="P:action potential"/>
    <property type="evidence" value="ECO:0007669"/>
    <property type="project" value="TreeGrafter"/>
</dbReference>
<dbReference type="PROSITE" id="PS50042">
    <property type="entry name" value="CNMP_BINDING_3"/>
    <property type="match status" value="1"/>
</dbReference>
<feature type="transmembrane region" description="Helical" evidence="19">
    <location>
        <begin position="224"/>
        <end position="248"/>
    </location>
</feature>
<feature type="transmembrane region" description="Helical" evidence="19">
    <location>
        <begin position="60"/>
        <end position="82"/>
    </location>
</feature>
<evidence type="ECO:0000256" key="10">
    <source>
        <dbReference type="ARBA" id="ARBA00022958"/>
    </source>
</evidence>
<dbReference type="OrthoDB" id="9799090at2"/>
<proteinExistence type="inferred from homology"/>
<dbReference type="PANTHER" id="PTHR11537">
    <property type="entry name" value="VOLTAGE-GATED POTASSIUM CHANNEL"/>
    <property type="match status" value="1"/>
</dbReference>
<dbReference type="InterPro" id="IPR000595">
    <property type="entry name" value="cNMP-bd_dom"/>
</dbReference>
<evidence type="ECO:0000259" key="20">
    <source>
        <dbReference type="PROSITE" id="PS50042"/>
    </source>
</evidence>
<dbReference type="PANTHER" id="PTHR11537:SF254">
    <property type="entry name" value="POTASSIUM VOLTAGE-GATED CHANNEL PROTEIN SHAB"/>
    <property type="match status" value="1"/>
</dbReference>
<dbReference type="InterPro" id="IPR018490">
    <property type="entry name" value="cNMP-bd_dom_sf"/>
</dbReference>
<keyword evidence="14" id="KW-0114">cAMP</keyword>
<evidence type="ECO:0000256" key="7">
    <source>
        <dbReference type="ARBA" id="ARBA00022692"/>
    </source>
</evidence>
<evidence type="ECO:0000313" key="21">
    <source>
        <dbReference type="EMBL" id="KPL55333.1"/>
    </source>
</evidence>
<feature type="transmembrane region" description="Helical" evidence="19">
    <location>
        <begin position="103"/>
        <end position="126"/>
    </location>
</feature>
<comment type="function">
    <text evidence="17">Cyclic nucleotide-regulated potassium channel activated by cAMP.</text>
</comment>
<feature type="transmembrane region" description="Helical" evidence="19">
    <location>
        <begin position="33"/>
        <end position="54"/>
    </location>
</feature>
<evidence type="ECO:0000256" key="8">
    <source>
        <dbReference type="ARBA" id="ARBA00022741"/>
    </source>
</evidence>
<keyword evidence="22" id="KW-1185">Reference proteome</keyword>
<protein>
    <recommendedName>
        <fullName evidence="20">Cyclic nucleotide-binding domain-containing protein</fullName>
    </recommendedName>
</protein>
<keyword evidence="16" id="KW-0407">Ion channel</keyword>
<keyword evidence="4" id="KW-1003">Cell membrane</keyword>
<dbReference type="InterPro" id="IPR014710">
    <property type="entry name" value="RmlC-like_jellyroll"/>
</dbReference>
<gene>
    <name evidence="21" type="ORF">ABB55_26430</name>
</gene>
<dbReference type="GO" id="GO:0008076">
    <property type="term" value="C:voltage-gated potassium channel complex"/>
    <property type="evidence" value="ECO:0007669"/>
    <property type="project" value="InterPro"/>
</dbReference>
<keyword evidence="8" id="KW-0547">Nucleotide-binding</keyword>
<dbReference type="SUPFAM" id="SSF81324">
    <property type="entry name" value="Voltage-gated potassium channels"/>
    <property type="match status" value="1"/>
</dbReference>
<evidence type="ECO:0000256" key="1">
    <source>
        <dbReference type="ARBA" id="ARBA00004651"/>
    </source>
</evidence>
<dbReference type="PROSITE" id="PS00889">
    <property type="entry name" value="CNMP_BINDING_2"/>
    <property type="match status" value="1"/>
</dbReference>
<evidence type="ECO:0000256" key="18">
    <source>
        <dbReference type="ARBA" id="ARBA00060926"/>
    </source>
</evidence>